<dbReference type="AlphaFoldDB" id="A0A9D4B7G0"/>
<proteinExistence type="predicted"/>
<name>A0A9D4B7G0_9SAUR</name>
<dbReference type="Proteomes" id="UP000827986">
    <property type="component" value="Unassembled WGS sequence"/>
</dbReference>
<protein>
    <submittedName>
        <fullName evidence="2">Uncharacterized protein</fullName>
    </submittedName>
</protein>
<feature type="region of interest" description="Disordered" evidence="1">
    <location>
        <begin position="31"/>
        <end position="72"/>
    </location>
</feature>
<sequence>MKETKTVEKEVLEFFTVIFYFPVGFLPVNITPSSKPPQQKTQRIRQTNAIRDQNKGKNLDSNDSDSENENESHYAMVPTSCCPWHRGCDCRGRSILSMSGK</sequence>
<comment type="caution">
    <text evidence="2">The sequence shown here is derived from an EMBL/GenBank/DDBJ whole genome shotgun (WGS) entry which is preliminary data.</text>
</comment>
<organism evidence="2 3">
    <name type="scientific">Mauremys mutica</name>
    <name type="common">yellowpond turtle</name>
    <dbReference type="NCBI Taxonomy" id="74926"/>
    <lineage>
        <taxon>Eukaryota</taxon>
        <taxon>Metazoa</taxon>
        <taxon>Chordata</taxon>
        <taxon>Craniata</taxon>
        <taxon>Vertebrata</taxon>
        <taxon>Euteleostomi</taxon>
        <taxon>Archelosauria</taxon>
        <taxon>Testudinata</taxon>
        <taxon>Testudines</taxon>
        <taxon>Cryptodira</taxon>
        <taxon>Durocryptodira</taxon>
        <taxon>Testudinoidea</taxon>
        <taxon>Geoemydidae</taxon>
        <taxon>Geoemydinae</taxon>
        <taxon>Mauremys</taxon>
    </lineage>
</organism>
<reference evidence="2" key="1">
    <citation type="submission" date="2021-09" db="EMBL/GenBank/DDBJ databases">
        <title>The genome of Mauremys mutica provides insights into the evolution of semi-aquatic lifestyle.</title>
        <authorList>
            <person name="Gong S."/>
            <person name="Gao Y."/>
        </authorList>
    </citation>
    <scope>NUCLEOTIDE SEQUENCE</scope>
    <source>
        <strain evidence="2">MM-2020</strain>
        <tissue evidence="2">Muscle</tissue>
    </source>
</reference>
<evidence type="ECO:0000256" key="1">
    <source>
        <dbReference type="SAM" id="MobiDB-lite"/>
    </source>
</evidence>
<evidence type="ECO:0000313" key="2">
    <source>
        <dbReference type="EMBL" id="KAH1183541.1"/>
    </source>
</evidence>
<feature type="compositionally biased region" description="Polar residues" evidence="1">
    <location>
        <begin position="31"/>
        <end position="51"/>
    </location>
</feature>
<keyword evidence="3" id="KW-1185">Reference proteome</keyword>
<accession>A0A9D4B7G0</accession>
<dbReference type="EMBL" id="JAHDVG010000465">
    <property type="protein sequence ID" value="KAH1183541.1"/>
    <property type="molecule type" value="Genomic_DNA"/>
</dbReference>
<gene>
    <name evidence="2" type="ORF">KIL84_014157</name>
</gene>
<evidence type="ECO:0000313" key="3">
    <source>
        <dbReference type="Proteomes" id="UP000827986"/>
    </source>
</evidence>